<geneLocation type="plasmid" evidence="10 11">
    <name>EAL2_808p</name>
</geneLocation>
<dbReference type="InterPro" id="IPR006364">
    <property type="entry name" value="CobI/CbiL/CobIJ_dom"/>
</dbReference>
<dbReference type="InterPro" id="IPR003043">
    <property type="entry name" value="Uropor_MeTrfase_CS"/>
</dbReference>
<evidence type="ECO:0000256" key="2">
    <source>
        <dbReference type="ARBA" id="ARBA00005879"/>
    </source>
</evidence>
<dbReference type="eggNOG" id="COG2243">
    <property type="taxonomic scope" value="Bacteria"/>
</dbReference>
<evidence type="ECO:0000256" key="6">
    <source>
        <dbReference type="ARBA" id="ARBA00022691"/>
    </source>
</evidence>
<comment type="pathway">
    <text evidence="1">Cofactor biosynthesis; adenosylcobalamin biosynthesis.</text>
</comment>
<dbReference type="HOGENOM" id="CLU_076014_2_1_9"/>
<dbReference type="InterPro" id="IPR014776">
    <property type="entry name" value="4pyrrole_Mease_sub2"/>
</dbReference>
<accession>W8T7A2</accession>
<keyword evidence="10" id="KW-0614">Plasmid</keyword>
<dbReference type="PANTHER" id="PTHR43467:SF2">
    <property type="entry name" value="COBALT-PRECORRIN-2 C(20)-METHYLTRANSFERASE"/>
    <property type="match status" value="1"/>
</dbReference>
<keyword evidence="3" id="KW-0169">Cobalamin biosynthesis</keyword>
<dbReference type="SUPFAM" id="SSF53790">
    <property type="entry name" value="Tetrapyrrole methylase"/>
    <property type="match status" value="1"/>
</dbReference>
<dbReference type="PROSITE" id="PS00840">
    <property type="entry name" value="SUMT_2"/>
    <property type="match status" value="1"/>
</dbReference>
<dbReference type="InterPro" id="IPR012382">
    <property type="entry name" value="CobI/CbiL"/>
</dbReference>
<keyword evidence="5 8" id="KW-0808">Transferase</keyword>
<evidence type="ECO:0000313" key="10">
    <source>
        <dbReference type="EMBL" id="AHM57609.1"/>
    </source>
</evidence>
<dbReference type="InterPro" id="IPR014777">
    <property type="entry name" value="4pyrrole_Mease_sub1"/>
</dbReference>
<dbReference type="GO" id="GO:0009236">
    <property type="term" value="P:cobalamin biosynthetic process"/>
    <property type="evidence" value="ECO:0007669"/>
    <property type="project" value="UniProtKB-UniRule"/>
</dbReference>
<dbReference type="CDD" id="cd11645">
    <property type="entry name" value="Precorrin_2_C20_MT"/>
    <property type="match status" value="1"/>
</dbReference>
<dbReference type="NCBIfam" id="TIGR01467">
    <property type="entry name" value="cobI_cbiL"/>
    <property type="match status" value="1"/>
</dbReference>
<dbReference type="EC" id="2.1.1.151" evidence="10"/>
<evidence type="ECO:0000256" key="1">
    <source>
        <dbReference type="ARBA" id="ARBA00004953"/>
    </source>
</evidence>
<dbReference type="InterPro" id="IPR000878">
    <property type="entry name" value="4pyrrol_Mease"/>
</dbReference>
<evidence type="ECO:0000256" key="4">
    <source>
        <dbReference type="ARBA" id="ARBA00022603"/>
    </source>
</evidence>
<evidence type="ECO:0000256" key="7">
    <source>
        <dbReference type="PIRNR" id="PIRNR036427"/>
    </source>
</evidence>
<dbReference type="Gene3D" id="3.30.950.10">
    <property type="entry name" value="Methyltransferase, Cobalt-precorrin-4 Transmethylase, Domain 2"/>
    <property type="match status" value="1"/>
</dbReference>
<dbReference type="Gene3D" id="3.40.1010.10">
    <property type="entry name" value="Cobalt-precorrin-4 Transmethylase, Domain 1"/>
    <property type="match status" value="1"/>
</dbReference>
<name>W8T7A2_PEPAC</name>
<evidence type="ECO:0000259" key="9">
    <source>
        <dbReference type="Pfam" id="PF00590"/>
    </source>
</evidence>
<dbReference type="UniPathway" id="UPA00148"/>
<keyword evidence="4 8" id="KW-0489">Methyltransferase</keyword>
<dbReference type="AlphaFoldDB" id="W8T7A2"/>
<dbReference type="InterPro" id="IPR035996">
    <property type="entry name" value="4pyrrol_Methylase_sf"/>
</dbReference>
<dbReference type="Pfam" id="PF00590">
    <property type="entry name" value="TP_methylase"/>
    <property type="match status" value="1"/>
</dbReference>
<dbReference type="GO" id="GO:0043781">
    <property type="term" value="F:cobalt-factor II C20-methyltransferase activity"/>
    <property type="evidence" value="ECO:0007669"/>
    <property type="project" value="UniProtKB-EC"/>
</dbReference>
<evidence type="ECO:0000256" key="8">
    <source>
        <dbReference type="RuleBase" id="RU003960"/>
    </source>
</evidence>
<dbReference type="KEGG" id="eac:EAL2_808p01030"/>
<protein>
    <submittedName>
        <fullName evidence="10">Precorrin-2 C20-methyltransferase CbiL</fullName>
        <ecNumber evidence="10">2.1.1.130</ecNumber>
        <ecNumber evidence="10">2.1.1.151</ecNumber>
    </submittedName>
</protein>
<dbReference type="PANTHER" id="PTHR43467">
    <property type="entry name" value="COBALT-PRECORRIN-2 C(20)-METHYLTRANSFERASE"/>
    <property type="match status" value="1"/>
</dbReference>
<dbReference type="GO" id="GO:0030788">
    <property type="term" value="F:precorrin-2 C20-methyltransferase activity"/>
    <property type="evidence" value="ECO:0007669"/>
    <property type="project" value="UniProtKB-EC"/>
</dbReference>
<dbReference type="PIRSF" id="PIRSF036427">
    <property type="entry name" value="Precrrn-2_mtase"/>
    <property type="match status" value="1"/>
</dbReference>
<gene>
    <name evidence="10" type="primary">cbiL</name>
    <name evidence="10" type="ORF">EAL2_808p01030</name>
</gene>
<feature type="domain" description="Tetrapyrrole methylase" evidence="9">
    <location>
        <begin position="2"/>
        <end position="201"/>
    </location>
</feature>
<reference evidence="10 11" key="1">
    <citation type="journal article" date="2014" name="Genome Announc.">
        <title>Complete Genome Sequence of Amino Acid-Utilizing Eubacterium acidaminophilum al-2 (DSM 3953).</title>
        <authorList>
            <person name="Poehlein A."/>
            <person name="Andreesen J.R."/>
            <person name="Daniel R."/>
        </authorList>
    </citation>
    <scope>NUCLEOTIDE SEQUENCE [LARGE SCALE GENOMIC DNA]</scope>
    <source>
        <strain evidence="10 11">DSM 3953</strain>
        <plasmid evidence="11">Plasmid EAL2_808p</plasmid>
    </source>
</reference>
<evidence type="ECO:0000256" key="3">
    <source>
        <dbReference type="ARBA" id="ARBA00022573"/>
    </source>
</evidence>
<dbReference type="PATRIC" id="fig|1286171.3.peg.2281"/>
<dbReference type="EC" id="2.1.1.130" evidence="10"/>
<organism evidence="10 11">
    <name type="scientific">Peptoclostridium acidaminophilum DSM 3953</name>
    <dbReference type="NCBI Taxonomy" id="1286171"/>
    <lineage>
        <taxon>Bacteria</taxon>
        <taxon>Bacillati</taxon>
        <taxon>Bacillota</taxon>
        <taxon>Clostridia</taxon>
        <taxon>Peptostreptococcales</taxon>
        <taxon>Peptoclostridiaceae</taxon>
        <taxon>Peptoclostridium</taxon>
    </lineage>
</organism>
<dbReference type="GO" id="GO:0032259">
    <property type="term" value="P:methylation"/>
    <property type="evidence" value="ECO:0007669"/>
    <property type="project" value="UniProtKB-KW"/>
</dbReference>
<dbReference type="EMBL" id="CP007453">
    <property type="protein sequence ID" value="AHM57609.1"/>
    <property type="molecule type" value="Genomic_DNA"/>
</dbReference>
<sequence length="227" mass="24381">MGVGPGDPELLTLKAARVLSQVDAVVCPSSAKGKSSFALEIARIHIGKDAQIIEMTFPMEYEEGLMESCWRECASGIDKLLEQGMDVAFITLGDPMLYSTYINMMGYLGEPGAAEIIPGVNSFSLAAARTRVPLAMGEQTLSIVPLGKNENRIECALESADNIVIMKPSALSGQLAREFSSRGLEGSFVLASMCGTQSEEISRDIERLSAKRVPYLSTIIVKKGGIK</sequence>
<comment type="similarity">
    <text evidence="2 7 8">Belongs to the precorrin methyltransferase family.</text>
</comment>
<dbReference type="Proteomes" id="UP000019591">
    <property type="component" value="Plasmid EAL2_808p"/>
</dbReference>
<evidence type="ECO:0000313" key="11">
    <source>
        <dbReference type="Proteomes" id="UP000019591"/>
    </source>
</evidence>
<keyword evidence="11" id="KW-1185">Reference proteome</keyword>
<proteinExistence type="inferred from homology"/>
<evidence type="ECO:0000256" key="5">
    <source>
        <dbReference type="ARBA" id="ARBA00022679"/>
    </source>
</evidence>
<keyword evidence="6" id="KW-0949">S-adenosyl-L-methionine</keyword>